<dbReference type="Proteomes" id="UP000003477">
    <property type="component" value="Unassembled WGS sequence"/>
</dbReference>
<evidence type="ECO:0000313" key="2">
    <source>
        <dbReference type="Proteomes" id="UP000003477"/>
    </source>
</evidence>
<comment type="caution">
    <text evidence="1">The sequence shown here is derived from an EMBL/GenBank/DDBJ whole genome shotgun (WGS) entry which is preliminary data.</text>
</comment>
<organism evidence="1 2">
    <name type="scientific">Crocosphaera watsonii WH 0003</name>
    <dbReference type="NCBI Taxonomy" id="423471"/>
    <lineage>
        <taxon>Bacteria</taxon>
        <taxon>Bacillati</taxon>
        <taxon>Cyanobacteriota</taxon>
        <taxon>Cyanophyceae</taxon>
        <taxon>Oscillatoriophycideae</taxon>
        <taxon>Chroococcales</taxon>
        <taxon>Aphanothecaceae</taxon>
        <taxon>Crocosphaera</taxon>
    </lineage>
</organism>
<dbReference type="PATRIC" id="fig|423471.3.peg.4992"/>
<protein>
    <submittedName>
        <fullName evidence="1">Uncharacterized protein</fullName>
    </submittedName>
</protein>
<reference evidence="1 2" key="1">
    <citation type="journal article" date="2011" name="Front. Microbiol.">
        <title>Two Strains of Crocosphaera watsonii with Highly Conserved Genomes are Distinguished by Strain-Specific Features.</title>
        <authorList>
            <person name="Bench S.R."/>
            <person name="Ilikchyan I.N."/>
            <person name="Tripp H.J."/>
            <person name="Zehr J.P."/>
        </authorList>
    </citation>
    <scope>NUCLEOTIDE SEQUENCE [LARGE SCALE GENOMIC DNA]</scope>
    <source>
        <strain evidence="1 2">WH 0003</strain>
    </source>
</reference>
<evidence type="ECO:0000313" key="1">
    <source>
        <dbReference type="EMBL" id="EHJ09881.1"/>
    </source>
</evidence>
<dbReference type="AlphaFoldDB" id="G5JD46"/>
<proteinExistence type="predicted"/>
<name>G5JD46_CROWT</name>
<gene>
    <name evidence="1" type="ORF">CWATWH0003_5344</name>
</gene>
<sequence length="124" mass="14023">MGDFMAFASGDYLRILKALNWHYNKANEVKLALSDAETDSDRESAILATLTNLEGVKTRFQTVRAGDNASLIKADVLEWDANNRVNNFYDQMNELQQELANLLGLDWGWTRPGLTYSVELKTYG</sequence>
<dbReference type="EMBL" id="AESD01000826">
    <property type="protein sequence ID" value="EHJ09881.1"/>
    <property type="molecule type" value="Genomic_DNA"/>
</dbReference>
<accession>G5JD46</accession>